<dbReference type="Proteomes" id="UP000053405">
    <property type="component" value="Unassembled WGS sequence"/>
</dbReference>
<proteinExistence type="predicted"/>
<feature type="transmembrane region" description="Helical" evidence="1">
    <location>
        <begin position="31"/>
        <end position="47"/>
    </location>
</feature>
<protein>
    <recommendedName>
        <fullName evidence="4">Transmembrane protein</fullName>
    </recommendedName>
</protein>
<keyword evidence="1" id="KW-1133">Transmembrane helix</keyword>
<feature type="transmembrane region" description="Helical" evidence="1">
    <location>
        <begin position="59"/>
        <end position="82"/>
    </location>
</feature>
<reference evidence="2 3" key="1">
    <citation type="submission" date="2012-12" db="EMBL/GenBank/DDBJ databases">
        <title>Whole genome shotgun sequence of Gordonia hirsuta NBRC 16056.</title>
        <authorList>
            <person name="Isaki-Nakamura S."/>
            <person name="Hosoyama A."/>
            <person name="Tsuchikane K."/>
            <person name="Katsumata H."/>
            <person name="Baba S."/>
            <person name="Yamazaki S."/>
            <person name="Fujita N."/>
        </authorList>
    </citation>
    <scope>NUCLEOTIDE SEQUENCE [LARGE SCALE GENOMIC DNA]</scope>
    <source>
        <strain evidence="2 3">NBRC 16056</strain>
    </source>
</reference>
<feature type="transmembrane region" description="Helical" evidence="1">
    <location>
        <begin position="5"/>
        <end position="25"/>
    </location>
</feature>
<dbReference type="EMBL" id="BANT01000045">
    <property type="protein sequence ID" value="GAC58671.1"/>
    <property type="molecule type" value="Genomic_DNA"/>
</dbReference>
<evidence type="ECO:0008006" key="4">
    <source>
        <dbReference type="Google" id="ProtNLM"/>
    </source>
</evidence>
<sequence length="163" mass="17964">MRAGWWVGGACGLILLISAIGAWWFPPLLTAVLVGVAVVVMSVWQWQRRRRGIAPVSENSWVTVGVPTLFGGLAVITLNGWIMQVSRKATGGESGVTAMLVGFVTGVIFMASAYGYGRLRAQRVQVSEQQYGGRRVRDTGDEHDAEDELDPNEWLRNFNRDEL</sequence>
<accession>L7LD39</accession>
<organism evidence="2 3">
    <name type="scientific">Gordonia hirsuta DSM 44140 = NBRC 16056</name>
    <dbReference type="NCBI Taxonomy" id="1121927"/>
    <lineage>
        <taxon>Bacteria</taxon>
        <taxon>Bacillati</taxon>
        <taxon>Actinomycetota</taxon>
        <taxon>Actinomycetes</taxon>
        <taxon>Mycobacteriales</taxon>
        <taxon>Gordoniaceae</taxon>
        <taxon>Gordonia</taxon>
    </lineage>
</organism>
<dbReference type="eggNOG" id="ENOG5031VV1">
    <property type="taxonomic scope" value="Bacteria"/>
</dbReference>
<dbReference type="STRING" id="1121927.GOHSU_45_00370"/>
<comment type="caution">
    <text evidence="2">The sequence shown here is derived from an EMBL/GenBank/DDBJ whole genome shotgun (WGS) entry which is preliminary data.</text>
</comment>
<gene>
    <name evidence="2" type="ORF">GOHSU_45_00370</name>
</gene>
<feature type="transmembrane region" description="Helical" evidence="1">
    <location>
        <begin position="94"/>
        <end position="116"/>
    </location>
</feature>
<keyword evidence="1" id="KW-0472">Membrane</keyword>
<keyword evidence="1" id="KW-0812">Transmembrane</keyword>
<dbReference type="AlphaFoldDB" id="L7LD39"/>
<evidence type="ECO:0000313" key="2">
    <source>
        <dbReference type="EMBL" id="GAC58671.1"/>
    </source>
</evidence>
<evidence type="ECO:0000313" key="3">
    <source>
        <dbReference type="Proteomes" id="UP000053405"/>
    </source>
</evidence>
<name>L7LD39_9ACTN</name>
<keyword evidence="3" id="KW-1185">Reference proteome</keyword>
<dbReference type="RefSeq" id="WP_005943239.1">
    <property type="nucleotide sequence ID" value="NZ_ATVK01000023.1"/>
</dbReference>
<evidence type="ECO:0000256" key="1">
    <source>
        <dbReference type="SAM" id="Phobius"/>
    </source>
</evidence>